<feature type="compositionally biased region" description="Polar residues" evidence="5">
    <location>
        <begin position="699"/>
        <end position="712"/>
    </location>
</feature>
<name>H8X2E4_CANO9</name>
<dbReference type="OrthoDB" id="248320at2759"/>
<dbReference type="AlphaFoldDB" id="H8X2E4"/>
<feature type="compositionally biased region" description="Basic and acidic residues" evidence="5">
    <location>
        <begin position="649"/>
        <end position="658"/>
    </location>
</feature>
<dbReference type="GeneID" id="14539773"/>
<feature type="compositionally biased region" description="Acidic residues" evidence="5">
    <location>
        <begin position="801"/>
        <end position="811"/>
    </location>
</feature>
<protein>
    <recommendedName>
        <fullName evidence="6">Nucleoporin Nup159/Nup146 N-terminal domain-containing protein</fullName>
    </recommendedName>
</protein>
<sequence length="1154" mass="126642">MVEIEEVVSDDYGFKLIGDISISDAINLNQHAYGEELRLLAIHDKSRIIAASNSKSLKFLSADNYEKVDDVEGSFSITQLYFTDSKFFMLNDNGIQTLTLDQIKQKDYQFSSTEGNYSNLKPLDDQNYLAFDNGHLYHNSTEIASHVTKFAWHKSSPIYITESDQFQIMEKPIEYDEATKDELSGSHLAELKSIKDYIFLIYDTSEEQPSDDHQIRTFLLTYENEKYTPFDIEIASPYGAAYRTTTYYTASITNWLESTQLQFITSSLSLEIGILDVANSPPESIVPSEDSNKANYPIDDETQLDVSPIGFAISMHEINSKVDSPCVGVEGEVVGKLPKMYAFLDNGKLRSWWVFNKNGILKDRLSLERAIAEKASEMINKADKAATDAKDSIKTEMNAQSANTQPANTQPANTQPANTQPANTQPANTQPANPFQTANNPFGSSTAGAFRSSVTSSKTESAPESTKTAFGSTAFGSTAFGSTAFGSTAFGAVQAPKSAFGSTGFGSGQASKTSFGSTGLGSSTFAASGFGSSGFGSSGFGTSSFGTTPNNIASPEKSKLSSGFGKFSNQQPATFGNTTSGKNIFDNEEKTSSTFCQPSSTSSPFGKLESKSSSPFDSKQQQPSTQVKPMFGLASGSKPLPSPFSTLGKDTKTEEYDNTRQTPYANLTESSKESTPAAFGSTTEVESKSSAQKAASPSLQNANSLFGKTGTNDLVADFGGLDTNEKPSGAFGSNFVGSKRSAGASPFTSLQKPNASSPFANLGSTKTPITGEKEHLQEDTEKKTDAQLNSQTVVASGENKLDEDEDSGEAETIDKASEDDTKEETDSLDEFETTENYELSQDDEEDEVDDQKFVDESERNDSSWVNISKKDATGRILAQTLVNVKHEGTMDEVEETEIIEEEPGENPADEPIEPVDFLVFDGFCESLKKSDDPITNKIRTIIANTEGNLQFLEKNVAAVTKYIDAHSIPGKHWHRIAEVDNLQFDKDMYKGKLRYLDDKETEIEELNFKLQESQREYRKLGKSFSHLALLEKGSNKNLKFLKNRPLEPNKQEMRDKLKAKLASVQSLESKLRTMLMPIKARSSLNSSTVDKIEEILSQLNDQVLDRKLALTELEEQMKRLDLSGKSKSPTLKPRAAKLDLRKRLREMNSIRISQ</sequence>
<keyword evidence="4" id="KW-0175">Coiled coil</keyword>
<dbReference type="HOGENOM" id="CLU_011298_0_0_1"/>
<dbReference type="InterPro" id="IPR015943">
    <property type="entry name" value="WD40/YVTN_repeat-like_dom_sf"/>
</dbReference>
<keyword evidence="3" id="KW-0539">Nucleus</keyword>
<evidence type="ECO:0000256" key="1">
    <source>
        <dbReference type="ARBA" id="ARBA00004123"/>
    </source>
</evidence>
<feature type="compositionally biased region" description="Polar residues" evidence="5">
    <location>
        <begin position="746"/>
        <end position="768"/>
    </location>
</feature>
<dbReference type="RefSeq" id="XP_003868395.1">
    <property type="nucleotide sequence ID" value="XM_003868347.1"/>
</dbReference>
<dbReference type="GO" id="GO:0005634">
    <property type="term" value="C:nucleus"/>
    <property type="evidence" value="ECO:0007669"/>
    <property type="project" value="UniProtKB-SubCell"/>
</dbReference>
<dbReference type="eggNOG" id="KOG3630">
    <property type="taxonomic scope" value="Eukaryota"/>
</dbReference>
<evidence type="ECO:0000313" key="8">
    <source>
        <dbReference type="Proteomes" id="UP000005018"/>
    </source>
</evidence>
<comment type="subcellular location">
    <subcellularLocation>
        <location evidence="1">Nucleus</location>
    </subcellularLocation>
</comment>
<feature type="region of interest" description="Disordered" evidence="5">
    <location>
        <begin position="547"/>
        <end position="848"/>
    </location>
</feature>
<feature type="compositionally biased region" description="Polar residues" evidence="5">
    <location>
        <begin position="569"/>
        <end position="582"/>
    </location>
</feature>
<feature type="compositionally biased region" description="Polar residues" evidence="5">
    <location>
        <begin position="611"/>
        <end position="627"/>
    </location>
</feature>
<feature type="coiled-coil region" evidence="4">
    <location>
        <begin position="996"/>
        <end position="1023"/>
    </location>
</feature>
<feature type="compositionally biased region" description="Low complexity" evidence="5">
    <location>
        <begin position="592"/>
        <end position="605"/>
    </location>
</feature>
<keyword evidence="2" id="KW-0813">Transport</keyword>
<dbReference type="KEGG" id="cot:CORT_0C01140"/>
<dbReference type="Pfam" id="PF16755">
    <property type="entry name" value="Beta-prop_NUP159_NUP214"/>
    <property type="match status" value="1"/>
</dbReference>
<feature type="compositionally biased region" description="Basic and acidic residues" evidence="5">
    <location>
        <begin position="771"/>
        <end position="785"/>
    </location>
</feature>
<feature type="compositionally biased region" description="Acidic residues" evidence="5">
    <location>
        <begin position="820"/>
        <end position="848"/>
    </location>
</feature>
<evidence type="ECO:0000256" key="2">
    <source>
        <dbReference type="ARBA" id="ARBA00022448"/>
    </source>
</evidence>
<dbReference type="SUPFAM" id="SSF117289">
    <property type="entry name" value="Nucleoporin domain"/>
    <property type="match status" value="1"/>
</dbReference>
<evidence type="ECO:0000313" key="7">
    <source>
        <dbReference type="EMBL" id="CCG25491.1"/>
    </source>
</evidence>
<feature type="domain" description="Nucleoporin Nup159/Nup146 N-terminal" evidence="6">
    <location>
        <begin position="77"/>
        <end position="349"/>
    </location>
</feature>
<feature type="region of interest" description="Disordered" evidence="5">
    <location>
        <begin position="397"/>
        <end position="472"/>
    </location>
</feature>
<evidence type="ECO:0000256" key="3">
    <source>
        <dbReference type="ARBA" id="ARBA00023242"/>
    </source>
</evidence>
<dbReference type="Gene3D" id="2.130.10.10">
    <property type="entry name" value="YVTN repeat-like/Quinoprotein amine dehydrogenase"/>
    <property type="match status" value="1"/>
</dbReference>
<dbReference type="EMBL" id="HE681721">
    <property type="protein sequence ID" value="CCG25491.1"/>
    <property type="molecule type" value="Genomic_DNA"/>
</dbReference>
<organism evidence="7 8">
    <name type="scientific">Candida orthopsilosis (strain 90-125)</name>
    <name type="common">Yeast</name>
    <dbReference type="NCBI Taxonomy" id="1136231"/>
    <lineage>
        <taxon>Eukaryota</taxon>
        <taxon>Fungi</taxon>
        <taxon>Dikarya</taxon>
        <taxon>Ascomycota</taxon>
        <taxon>Saccharomycotina</taxon>
        <taxon>Pichiomycetes</taxon>
        <taxon>Debaryomycetaceae</taxon>
        <taxon>Candida/Lodderomyces clade</taxon>
        <taxon>Candida</taxon>
    </lineage>
</organism>
<proteinExistence type="predicted"/>
<evidence type="ECO:0000256" key="5">
    <source>
        <dbReference type="SAM" id="MobiDB-lite"/>
    </source>
</evidence>
<keyword evidence="8" id="KW-1185">Reference proteome</keyword>
<evidence type="ECO:0000256" key="4">
    <source>
        <dbReference type="SAM" id="Coils"/>
    </source>
</evidence>
<dbReference type="Proteomes" id="UP000005018">
    <property type="component" value="Chromosome 3"/>
</dbReference>
<feature type="compositionally biased region" description="Polar residues" evidence="5">
    <location>
        <begin position="659"/>
        <end position="669"/>
    </location>
</feature>
<reference evidence="7 8" key="1">
    <citation type="journal article" date="2012" name="PLoS ONE">
        <title>Sequence and analysis of the genome of the pathogenic yeast Candida orthopsilosis.</title>
        <authorList>
            <person name="Riccombeni A."/>
            <person name="Vidanes G."/>
            <person name="Proux-Wera E."/>
            <person name="Wolfe K.H."/>
            <person name="Butler G."/>
        </authorList>
    </citation>
    <scope>NUCLEOTIDE SEQUENCE [LARGE SCALE GENOMIC DNA]</scope>
    <source>
        <strain evidence="7 8">Co 90-125</strain>
    </source>
</reference>
<gene>
    <name evidence="7" type="ORF">CORT_0C01140</name>
</gene>
<evidence type="ECO:0000259" key="6">
    <source>
        <dbReference type="Pfam" id="PF16755"/>
    </source>
</evidence>
<accession>H8X2E4</accession>
<feature type="compositionally biased region" description="Low complexity" evidence="5">
    <location>
        <begin position="688"/>
        <end position="698"/>
    </location>
</feature>
<dbReference type="InterPro" id="IPR039462">
    <property type="entry name" value="Nup159/Nup146_N"/>
</dbReference>